<accession>A0A2P2K6W4</accession>
<protein>
    <submittedName>
        <fullName evidence="1">Uncharacterized protein</fullName>
    </submittedName>
</protein>
<dbReference type="EMBL" id="GGEC01020994">
    <property type="protein sequence ID" value="MBX01478.1"/>
    <property type="molecule type" value="Transcribed_RNA"/>
</dbReference>
<name>A0A2P2K6W4_RHIMU</name>
<proteinExistence type="predicted"/>
<reference evidence="1" key="1">
    <citation type="submission" date="2018-02" db="EMBL/GenBank/DDBJ databases">
        <title>Rhizophora mucronata_Transcriptome.</title>
        <authorList>
            <person name="Meera S.P."/>
            <person name="Sreeshan A."/>
            <person name="Augustine A."/>
        </authorList>
    </citation>
    <scope>NUCLEOTIDE SEQUENCE</scope>
    <source>
        <tissue evidence="1">Leaf</tissue>
    </source>
</reference>
<organism evidence="1">
    <name type="scientific">Rhizophora mucronata</name>
    <name type="common">Asiatic mangrove</name>
    <dbReference type="NCBI Taxonomy" id="61149"/>
    <lineage>
        <taxon>Eukaryota</taxon>
        <taxon>Viridiplantae</taxon>
        <taxon>Streptophyta</taxon>
        <taxon>Embryophyta</taxon>
        <taxon>Tracheophyta</taxon>
        <taxon>Spermatophyta</taxon>
        <taxon>Magnoliopsida</taxon>
        <taxon>eudicotyledons</taxon>
        <taxon>Gunneridae</taxon>
        <taxon>Pentapetalae</taxon>
        <taxon>rosids</taxon>
        <taxon>fabids</taxon>
        <taxon>Malpighiales</taxon>
        <taxon>Rhizophoraceae</taxon>
        <taxon>Rhizophora</taxon>
    </lineage>
</organism>
<evidence type="ECO:0000313" key="1">
    <source>
        <dbReference type="EMBL" id="MBX01478.1"/>
    </source>
</evidence>
<sequence length="36" mass="4385">MMHLSRMNFPSLYFSLWSCADSWDYRIIPDEEKTVD</sequence>
<dbReference type="AlphaFoldDB" id="A0A2P2K6W4"/>